<comment type="caution">
    <text evidence="1">The sequence shown here is derived from an EMBL/GenBank/DDBJ whole genome shotgun (WGS) entry which is preliminary data.</text>
</comment>
<gene>
    <name evidence="1" type="ORF">GCM10010358_33170</name>
</gene>
<organism evidence="1 2">
    <name type="scientific">Streptomyces minutiscleroticus</name>
    <dbReference type="NCBI Taxonomy" id="68238"/>
    <lineage>
        <taxon>Bacteria</taxon>
        <taxon>Bacillati</taxon>
        <taxon>Actinomycetota</taxon>
        <taxon>Actinomycetes</taxon>
        <taxon>Kitasatosporales</taxon>
        <taxon>Streptomycetaceae</taxon>
        <taxon>Streptomyces</taxon>
    </lineage>
</organism>
<reference evidence="1" key="2">
    <citation type="submission" date="2020-09" db="EMBL/GenBank/DDBJ databases">
        <authorList>
            <person name="Sun Q."/>
            <person name="Ohkuma M."/>
        </authorList>
    </citation>
    <scope>NUCLEOTIDE SEQUENCE</scope>
    <source>
        <strain evidence="1">JCM 4790</strain>
    </source>
</reference>
<protein>
    <submittedName>
        <fullName evidence="1">Uncharacterized protein</fullName>
    </submittedName>
</protein>
<name>A0A918KTM7_9ACTN</name>
<dbReference type="AlphaFoldDB" id="A0A918KTM7"/>
<accession>A0A918KTM7</accession>
<evidence type="ECO:0000313" key="1">
    <source>
        <dbReference type="EMBL" id="GGX76372.1"/>
    </source>
</evidence>
<dbReference type="EMBL" id="BMVU01000014">
    <property type="protein sequence ID" value="GGX76372.1"/>
    <property type="molecule type" value="Genomic_DNA"/>
</dbReference>
<evidence type="ECO:0000313" key="2">
    <source>
        <dbReference type="Proteomes" id="UP000619244"/>
    </source>
</evidence>
<reference evidence="1" key="1">
    <citation type="journal article" date="2014" name="Int. J. Syst. Evol. Microbiol.">
        <title>Complete genome sequence of Corynebacterium casei LMG S-19264T (=DSM 44701T), isolated from a smear-ripened cheese.</title>
        <authorList>
            <consortium name="US DOE Joint Genome Institute (JGI-PGF)"/>
            <person name="Walter F."/>
            <person name="Albersmeier A."/>
            <person name="Kalinowski J."/>
            <person name="Ruckert C."/>
        </authorList>
    </citation>
    <scope>NUCLEOTIDE SEQUENCE</scope>
    <source>
        <strain evidence="1">JCM 4790</strain>
    </source>
</reference>
<keyword evidence="2" id="KW-1185">Reference proteome</keyword>
<proteinExistence type="predicted"/>
<dbReference type="Proteomes" id="UP000619244">
    <property type="component" value="Unassembled WGS sequence"/>
</dbReference>
<sequence>MRTVWGSSVRGARPCGTRAQWVRATGERRPHPCARTLVLQPGFVIWRRARLDTERPTLDQRGSRGFRKIMQRRQAIAQ</sequence>